<dbReference type="EMBL" id="CP005074">
    <property type="protein sequence ID" value="AGR41394.1"/>
    <property type="molecule type" value="Genomic_DNA"/>
</dbReference>
<evidence type="ECO:0000256" key="1">
    <source>
        <dbReference type="ARBA" id="ARBA00004651"/>
    </source>
</evidence>
<evidence type="ECO:0000256" key="7">
    <source>
        <dbReference type="SAM" id="Phobius"/>
    </source>
</evidence>
<dbReference type="STRING" id="1276220.STAIW_v1c08060"/>
<evidence type="ECO:0000256" key="5">
    <source>
        <dbReference type="ARBA" id="ARBA00023136"/>
    </source>
</evidence>
<sequence length="1510" mass="174406">MILIMKIQEKPNKKLLIIKSGFKTTLKNLGQLIGLGFLVTIAIMVGMSVFITINRVDESYNKLINQSNQHDFIVNVDNSTRISFDENEWIGGENIDEYANQDLYSQYLINVLSRKGIKSENQIVQGDSYFNWSRTEGRTFNNVKLKNNDLNIKALTKTSIIDERFDETKTEQILVDKIILEDNQKDRYFSENKQFASREVIIQANFANQNNIKRGDIIRLTADIYGNQLLVKDDISNLTFGGSVSINDSTLGINTSEYKEQVWFQVIGFGSSADFVYPVTDFKSTIPSIKKNLIAYVDPSIFGLNKVEVKNEEGTKMQIYSYDLSSSKLNFESQSDREVYFSGKFKSKSHNSESYLKAFNKEWIEYGNLNTTAVKMFFDLRDTEYKFYFRTASYRHVIWVYWVFSTFLLILIALISVFIIILIVKKQVDETKSKLGTFKALGYSNRSLLMFFISTPIVISLVGTILGYISILVIQNYIISIFANYFNIHYKGFDSLSLHTFAIFISVLITLTLITLLIAYNVIEQRALNLLAGNFMKRNSKIGRGFKFLFRKANPTLKLHSALLMSSTGKILGTSATLFVSTLLISTAIITPLVMEKNSKATFSGLNYKDVVEFNEPVSNNPSTFLKTYNPIKEQKWSYNQENHVTDISESTNSKQEYITSYPLKYNSTTKTYNYDTDQIIGDLMNNNISNNFYSYNIPIINNNYDLFKEIAKNNYTNWKNTSIEYLKKLDELEIPSRNTQGVPYDSIVSIANQWADYSFLIDSIEASAIKLIKQGNQDGLKETLQKIAQELQNFYKKYINALPLNINSKYLNENDLKSLNYGKIKNINFDDQLFETSGEEVYETYQVKTPFKLATKGTNYLFYGNDTINSKWENFLDDFIYSDFNIENNKIFYNGIDVMQIDLNDLSQWDIEDFRKFNTYIILWYWIHFESKLGTMLMESTYQKETNVIQQAMKEALLKNQDYNIATNIIPYNHQTEELGTMINGTYFSNKNEQNIKIYGLNSNSVSVYLRDSEGTDIKENLFKKLNSDYNEYIPIIINQTISKKLNLGIKDIMNVSILKKELVDKENNSIDLNNVNMGIKSEYNYLTQTVNDYISEHKKNYFAYNELNQTWDSESPISVATINGKKIASETLSGISKETEIQTAANKSEIKKVFTGSDKKFLIVGVTENYGNSKAWISNENANKVLKYDNIKKYFFNKFFLNEWKESPALKKFYDTQTMYEISQAQWEKFIDYFNFLITKWSQANNNDKFVTGADNPYDEFINMFLKLSSDYVDPNGYKYASKYLWKIFENEYPIFNYKYTNWNLYNDQLINTSKTQAFGDYSSIGMVGKSSLIIDNETGTTYTSYTQGYSENSLNKIDSLKDKRELLDQVEAIIRIIIYLITFIALTISIIIIVITTILIIGENAQFIATMKILGYTNNYVMAQILGIYILPIFTTFIFGFLTAWFGIQKIVSYMSSNYSFVIPYEFAIWQPFAVIAILISIYIATILISYKQFLRIKPVDSLTISN</sequence>
<feature type="transmembrane region" description="Helical" evidence="7">
    <location>
        <begin position="571"/>
        <end position="595"/>
    </location>
</feature>
<dbReference type="GO" id="GO:0022857">
    <property type="term" value="F:transmembrane transporter activity"/>
    <property type="evidence" value="ECO:0007669"/>
    <property type="project" value="TreeGrafter"/>
</dbReference>
<dbReference type="PANTHER" id="PTHR30572:SF4">
    <property type="entry name" value="ABC TRANSPORTER PERMEASE YTRF"/>
    <property type="match status" value="1"/>
</dbReference>
<feature type="transmembrane region" description="Helical" evidence="7">
    <location>
        <begin position="399"/>
        <end position="424"/>
    </location>
</feature>
<keyword evidence="10" id="KW-1185">Reference proteome</keyword>
<evidence type="ECO:0000313" key="10">
    <source>
        <dbReference type="Proteomes" id="UP000014984"/>
    </source>
</evidence>
<dbReference type="PANTHER" id="PTHR30572">
    <property type="entry name" value="MEMBRANE COMPONENT OF TRANSPORTER-RELATED"/>
    <property type="match status" value="1"/>
</dbReference>
<organism evidence="9 10">
    <name type="scientific">Spiroplasma taiwanense CT-1</name>
    <dbReference type="NCBI Taxonomy" id="1276220"/>
    <lineage>
        <taxon>Bacteria</taxon>
        <taxon>Bacillati</taxon>
        <taxon>Mycoplasmatota</taxon>
        <taxon>Mollicutes</taxon>
        <taxon>Entomoplasmatales</taxon>
        <taxon>Spiroplasmataceae</taxon>
        <taxon>Spiroplasma</taxon>
    </lineage>
</organism>
<proteinExistence type="inferred from homology"/>
<evidence type="ECO:0000256" key="4">
    <source>
        <dbReference type="ARBA" id="ARBA00022989"/>
    </source>
</evidence>
<feature type="domain" description="ABC3 transporter permease C-terminal" evidence="8">
    <location>
        <begin position="407"/>
        <end position="516"/>
    </location>
</feature>
<dbReference type="Pfam" id="PF02687">
    <property type="entry name" value="FtsX"/>
    <property type="match status" value="2"/>
</dbReference>
<name>S5LUD6_9MOLU</name>
<dbReference type="OrthoDB" id="393409at2"/>
<comment type="similarity">
    <text evidence="6">Belongs to the ABC-4 integral membrane protein family.</text>
</comment>
<feature type="transmembrane region" description="Helical" evidence="7">
    <location>
        <begin position="1379"/>
        <end position="1404"/>
    </location>
</feature>
<dbReference type="KEGG" id="stai:STAIW_v1c08060"/>
<feature type="transmembrane region" description="Helical" evidence="7">
    <location>
        <begin position="32"/>
        <end position="53"/>
    </location>
</feature>
<keyword evidence="4 7" id="KW-1133">Transmembrane helix</keyword>
<dbReference type="Proteomes" id="UP000014984">
    <property type="component" value="Chromosome"/>
</dbReference>
<feature type="transmembrane region" description="Helical" evidence="7">
    <location>
        <begin position="448"/>
        <end position="478"/>
    </location>
</feature>
<evidence type="ECO:0000256" key="2">
    <source>
        <dbReference type="ARBA" id="ARBA00022475"/>
    </source>
</evidence>
<keyword evidence="2" id="KW-1003">Cell membrane</keyword>
<feature type="transmembrane region" description="Helical" evidence="7">
    <location>
        <begin position="1471"/>
        <end position="1492"/>
    </location>
</feature>
<dbReference type="GO" id="GO:0005886">
    <property type="term" value="C:plasma membrane"/>
    <property type="evidence" value="ECO:0007669"/>
    <property type="project" value="UniProtKB-SubCell"/>
</dbReference>
<evidence type="ECO:0000313" key="9">
    <source>
        <dbReference type="EMBL" id="AGR41394.1"/>
    </source>
</evidence>
<dbReference type="RefSeq" id="WP_020834533.1">
    <property type="nucleotide sequence ID" value="NC_021846.1"/>
</dbReference>
<accession>S5LUD6</accession>
<dbReference type="HOGENOM" id="CLU_255567_0_0_14"/>
<keyword evidence="3 7" id="KW-0812">Transmembrane</keyword>
<evidence type="ECO:0000259" key="8">
    <source>
        <dbReference type="Pfam" id="PF02687"/>
    </source>
</evidence>
<evidence type="ECO:0000256" key="6">
    <source>
        <dbReference type="ARBA" id="ARBA00038076"/>
    </source>
</evidence>
<comment type="subcellular location">
    <subcellularLocation>
        <location evidence="1">Cell membrane</location>
        <topology evidence="1">Multi-pass membrane protein</topology>
    </subcellularLocation>
</comment>
<feature type="transmembrane region" description="Helical" evidence="7">
    <location>
        <begin position="498"/>
        <end position="520"/>
    </location>
</feature>
<feature type="domain" description="ABC3 transporter permease C-terminal" evidence="8">
    <location>
        <begin position="1383"/>
        <end position="1502"/>
    </location>
</feature>
<feature type="transmembrane region" description="Helical" evidence="7">
    <location>
        <begin position="1424"/>
        <end position="1451"/>
    </location>
</feature>
<evidence type="ECO:0000256" key="3">
    <source>
        <dbReference type="ARBA" id="ARBA00022692"/>
    </source>
</evidence>
<dbReference type="eggNOG" id="COG0577">
    <property type="taxonomic scope" value="Bacteria"/>
</dbReference>
<keyword evidence="5 7" id="KW-0472">Membrane</keyword>
<reference evidence="9 10" key="1">
    <citation type="journal article" date="2013" name="Genome Biol. Evol.">
        <title>Comparison of metabolic capacities and inference of gene content evolution in mosquito-associated Spiroplasma diminutum and S. taiwanense.</title>
        <authorList>
            <person name="Lo W.S."/>
            <person name="Ku C."/>
            <person name="Chen L.L."/>
            <person name="Chang T.H."/>
            <person name="Kuo C.H."/>
        </authorList>
    </citation>
    <scope>NUCLEOTIDE SEQUENCE [LARGE SCALE GENOMIC DNA]</scope>
    <source>
        <strain evidence="9">CT-1</strain>
    </source>
</reference>
<dbReference type="InterPro" id="IPR050250">
    <property type="entry name" value="Macrolide_Exporter_MacB"/>
</dbReference>
<protein>
    <submittedName>
        <fullName evidence="9">ABC transporter permease</fullName>
    </submittedName>
</protein>
<dbReference type="PATRIC" id="fig|1276220.3.peg.824"/>
<gene>
    <name evidence="9" type="ORF">STAIW_v1c08060</name>
</gene>
<dbReference type="InterPro" id="IPR003838">
    <property type="entry name" value="ABC3_permease_C"/>
</dbReference>